<accession>A0ABT3G931</accession>
<evidence type="ECO:0000313" key="2">
    <source>
        <dbReference type="EMBL" id="MCW1916363.1"/>
    </source>
</evidence>
<keyword evidence="3" id="KW-1185">Reference proteome</keyword>
<organism evidence="2 3">
    <name type="scientific">Luteolibacter rhizosphaerae</name>
    <dbReference type="NCBI Taxonomy" id="2989719"/>
    <lineage>
        <taxon>Bacteria</taxon>
        <taxon>Pseudomonadati</taxon>
        <taxon>Verrucomicrobiota</taxon>
        <taxon>Verrucomicrobiia</taxon>
        <taxon>Verrucomicrobiales</taxon>
        <taxon>Verrucomicrobiaceae</taxon>
        <taxon>Luteolibacter</taxon>
    </lineage>
</organism>
<comment type="caution">
    <text evidence="2">The sequence shown here is derived from an EMBL/GenBank/DDBJ whole genome shotgun (WGS) entry which is preliminary data.</text>
</comment>
<reference evidence="2" key="1">
    <citation type="submission" date="2022-10" db="EMBL/GenBank/DDBJ databases">
        <title>Luteolibacter sp. GHJ8, whole genome shotgun sequencing project.</title>
        <authorList>
            <person name="Zhao G."/>
            <person name="Shen L."/>
        </authorList>
    </citation>
    <scope>NUCLEOTIDE SEQUENCE</scope>
    <source>
        <strain evidence="2">GHJ8</strain>
    </source>
</reference>
<dbReference type="InterPro" id="IPR053853">
    <property type="entry name" value="FitA-like_RHH"/>
</dbReference>
<dbReference type="Pfam" id="PF22513">
    <property type="entry name" value="FitA-like_RHH"/>
    <property type="match status" value="1"/>
</dbReference>
<gene>
    <name evidence="2" type="ORF">OJ996_22435</name>
</gene>
<feature type="domain" description="Antitoxin FitA-like ribbon-helix-helix" evidence="1">
    <location>
        <begin position="4"/>
        <end position="41"/>
    </location>
</feature>
<sequence>MSTTLTIRNLAEPVKQKLRLRAASNGRSMEAEAREILSAAVLETGIAPPKTAEEMRERLKAFTGIWSGKAGGKTTDELMRELRGDD</sequence>
<evidence type="ECO:0000313" key="3">
    <source>
        <dbReference type="Proteomes" id="UP001165653"/>
    </source>
</evidence>
<dbReference type="Gene3D" id="1.10.1220.10">
    <property type="entry name" value="Met repressor-like"/>
    <property type="match status" value="1"/>
</dbReference>
<dbReference type="SUPFAM" id="SSF47598">
    <property type="entry name" value="Ribbon-helix-helix"/>
    <property type="match status" value="1"/>
</dbReference>
<dbReference type="RefSeq" id="WP_264515936.1">
    <property type="nucleotide sequence ID" value="NZ_JAPDDR010000014.1"/>
</dbReference>
<name>A0ABT3G931_9BACT</name>
<dbReference type="EMBL" id="JAPDDR010000014">
    <property type="protein sequence ID" value="MCW1916363.1"/>
    <property type="molecule type" value="Genomic_DNA"/>
</dbReference>
<dbReference type="Proteomes" id="UP001165653">
    <property type="component" value="Unassembled WGS sequence"/>
</dbReference>
<protein>
    <recommendedName>
        <fullName evidence="1">Antitoxin FitA-like ribbon-helix-helix domain-containing protein</fullName>
    </recommendedName>
</protein>
<dbReference type="InterPro" id="IPR010985">
    <property type="entry name" value="Ribbon_hlx_hlx"/>
</dbReference>
<proteinExistence type="predicted"/>
<evidence type="ECO:0000259" key="1">
    <source>
        <dbReference type="Pfam" id="PF22513"/>
    </source>
</evidence>
<dbReference type="InterPro" id="IPR013321">
    <property type="entry name" value="Arc_rbn_hlx_hlx"/>
</dbReference>